<proteinExistence type="predicted"/>
<dbReference type="Proteomes" id="UP000813420">
    <property type="component" value="Unassembled WGS sequence"/>
</dbReference>
<name>A0A9D2W001_9FIRM</name>
<reference evidence="2" key="1">
    <citation type="journal article" date="2021" name="PeerJ">
        <title>Extensive microbial diversity within the chicken gut microbiome revealed by metagenomics and culture.</title>
        <authorList>
            <person name="Gilroy R."/>
            <person name="Ravi A."/>
            <person name="Getino M."/>
            <person name="Pursley I."/>
            <person name="Horton D.L."/>
            <person name="Alikhan N.F."/>
            <person name="Baker D."/>
            <person name="Gharbi K."/>
            <person name="Hall N."/>
            <person name="Watson M."/>
            <person name="Adriaenssens E.M."/>
            <person name="Foster-Nyarko E."/>
            <person name="Jarju S."/>
            <person name="Secka A."/>
            <person name="Antonio M."/>
            <person name="Oren A."/>
            <person name="Chaudhuri R.R."/>
            <person name="La Ragione R."/>
            <person name="Hildebrand F."/>
            <person name="Pallen M.J."/>
        </authorList>
    </citation>
    <scope>NUCLEOTIDE SEQUENCE</scope>
    <source>
        <strain evidence="2">USAMLcec4-12693</strain>
    </source>
</reference>
<dbReference type="PANTHER" id="PTHR36179:SF2">
    <property type="entry name" value="LUD DOMAIN-CONTAINING PROTEIN"/>
    <property type="match status" value="1"/>
</dbReference>
<dbReference type="RefSeq" id="WP_070089583.1">
    <property type="nucleotide sequence ID" value="NZ_CABMJS010000020.1"/>
</dbReference>
<evidence type="ECO:0000313" key="3">
    <source>
        <dbReference type="Proteomes" id="UP000813420"/>
    </source>
</evidence>
<accession>A0A9D2W001</accession>
<evidence type="ECO:0000313" key="2">
    <source>
        <dbReference type="EMBL" id="HJH51044.1"/>
    </source>
</evidence>
<organism evidence="2 3">
    <name type="scientific">Merdimonas faecis</name>
    <dbReference type="NCBI Taxonomy" id="1653435"/>
    <lineage>
        <taxon>Bacteria</taxon>
        <taxon>Bacillati</taxon>
        <taxon>Bacillota</taxon>
        <taxon>Clostridia</taxon>
        <taxon>Lachnospirales</taxon>
        <taxon>Lachnospiraceae</taxon>
        <taxon>Merdimonas</taxon>
    </lineage>
</organism>
<protein>
    <submittedName>
        <fullName evidence="2">Lactate utilization protein</fullName>
    </submittedName>
</protein>
<dbReference type="OrthoDB" id="9809147at2"/>
<evidence type="ECO:0000259" key="1">
    <source>
        <dbReference type="Pfam" id="PF02589"/>
    </source>
</evidence>
<dbReference type="InterPro" id="IPR003741">
    <property type="entry name" value="LUD_dom"/>
</dbReference>
<reference evidence="2" key="2">
    <citation type="submission" date="2021-09" db="EMBL/GenBank/DDBJ databases">
        <authorList>
            <person name="Gilroy R."/>
        </authorList>
    </citation>
    <scope>NUCLEOTIDE SEQUENCE</scope>
    <source>
        <strain evidence="2">USAMLcec4-12693</strain>
    </source>
</reference>
<dbReference type="Gene3D" id="3.40.50.10420">
    <property type="entry name" value="NagB/RpiA/CoA transferase-like"/>
    <property type="match status" value="1"/>
</dbReference>
<sequence length="212" mass="23304">MNENRVKRNRLLGDRVIRGLESRNMEGYYAETKEEALKKALELIPEGSSLSWGGSMTIAEIGLKEAVCSGNYKVYNRDAAKNPEEKRAAELAAYDCDFFLTSANAVTEDGEMINVDGFANRVSAIAAGPRTVLVIAGMNKVVKSLEDAYSRARNEAAPINTQRFGLDTPCSKNGMCYDCKSPDTICCQILITRFSKIKGRIKVILVDEALGF</sequence>
<dbReference type="InterPro" id="IPR024185">
    <property type="entry name" value="FTHF_cligase-like_sf"/>
</dbReference>
<comment type="caution">
    <text evidence="2">The sequence shown here is derived from an EMBL/GenBank/DDBJ whole genome shotgun (WGS) entry which is preliminary data.</text>
</comment>
<dbReference type="EMBL" id="DYXE01000096">
    <property type="protein sequence ID" value="HJH51044.1"/>
    <property type="molecule type" value="Genomic_DNA"/>
</dbReference>
<dbReference type="PANTHER" id="PTHR36179">
    <property type="entry name" value="LUD_DOM DOMAIN-CONTAINING PROTEIN"/>
    <property type="match status" value="1"/>
</dbReference>
<feature type="domain" description="LUD" evidence="1">
    <location>
        <begin position="15"/>
        <end position="206"/>
    </location>
</feature>
<dbReference type="PIRSF" id="PIRSF020269">
    <property type="entry name" value="DUF1121"/>
    <property type="match status" value="1"/>
</dbReference>
<dbReference type="Pfam" id="PF02589">
    <property type="entry name" value="LUD_dom"/>
    <property type="match status" value="1"/>
</dbReference>
<dbReference type="InterPro" id="IPR009501">
    <property type="entry name" value="UCP020269"/>
</dbReference>
<dbReference type="AlphaFoldDB" id="A0A9D2W001"/>
<gene>
    <name evidence="2" type="ORF">K8V39_12410</name>
</gene>